<name>A0A7J5PXK5_9BACE</name>
<protein>
    <submittedName>
        <fullName evidence="1">Uncharacterized protein</fullName>
    </submittedName>
</protein>
<dbReference type="EMBL" id="WDED01000013">
    <property type="protein sequence ID" value="KAB6147710.1"/>
    <property type="molecule type" value="Genomic_DNA"/>
</dbReference>
<accession>A0A7J5PXK5</accession>
<gene>
    <name evidence="1" type="ORF">GA398_10265</name>
</gene>
<evidence type="ECO:0000313" key="1">
    <source>
        <dbReference type="EMBL" id="KAB6147710.1"/>
    </source>
</evidence>
<dbReference type="AlphaFoldDB" id="A0A7J5PXK5"/>
<dbReference type="RefSeq" id="WP_151934647.1">
    <property type="nucleotide sequence ID" value="NZ_JBCHGU010000004.1"/>
</dbReference>
<proteinExistence type="predicted"/>
<organism evidence="1 2">
    <name type="scientific">Bacteroides xylanisolvens</name>
    <dbReference type="NCBI Taxonomy" id="371601"/>
    <lineage>
        <taxon>Bacteria</taxon>
        <taxon>Pseudomonadati</taxon>
        <taxon>Bacteroidota</taxon>
        <taxon>Bacteroidia</taxon>
        <taxon>Bacteroidales</taxon>
        <taxon>Bacteroidaceae</taxon>
        <taxon>Bacteroides</taxon>
    </lineage>
</organism>
<dbReference type="Proteomes" id="UP000434604">
    <property type="component" value="Unassembled WGS sequence"/>
</dbReference>
<evidence type="ECO:0000313" key="2">
    <source>
        <dbReference type="Proteomes" id="UP000434604"/>
    </source>
</evidence>
<sequence>MDNILNLPNANSYWNVLKDLSNEAKLELIARLSNSLLNKEEEKKTSASSFYGVWEDEGAVDCLNEEIKASRKFKNDIEAF</sequence>
<reference evidence="1 2" key="1">
    <citation type="journal article" date="2019" name="Nat. Med.">
        <title>A library of human gut bacterial isolates paired with longitudinal multiomics data enables mechanistic microbiome research.</title>
        <authorList>
            <person name="Poyet M."/>
            <person name="Groussin M."/>
            <person name="Gibbons S.M."/>
            <person name="Avila-Pacheco J."/>
            <person name="Jiang X."/>
            <person name="Kearney S.M."/>
            <person name="Perrotta A.R."/>
            <person name="Berdy B."/>
            <person name="Zhao S."/>
            <person name="Lieberman T.D."/>
            <person name="Swanson P.K."/>
            <person name="Smith M."/>
            <person name="Roesemann S."/>
            <person name="Alexander J.E."/>
            <person name="Rich S.A."/>
            <person name="Livny J."/>
            <person name="Vlamakis H."/>
            <person name="Clish C."/>
            <person name="Bullock K."/>
            <person name="Deik A."/>
            <person name="Scott J."/>
            <person name="Pierce K.A."/>
            <person name="Xavier R.J."/>
            <person name="Alm E.J."/>
        </authorList>
    </citation>
    <scope>NUCLEOTIDE SEQUENCE [LARGE SCALE GENOMIC DNA]</scope>
    <source>
        <strain evidence="1 2">BIOML-A58</strain>
    </source>
</reference>
<comment type="caution">
    <text evidence="1">The sequence shown here is derived from an EMBL/GenBank/DDBJ whole genome shotgun (WGS) entry which is preliminary data.</text>
</comment>